<feature type="transmembrane region" description="Helical" evidence="26">
    <location>
        <begin position="91"/>
        <end position="112"/>
    </location>
</feature>
<dbReference type="InParanoid" id="A0A7F5RAN5"/>
<dbReference type="GO" id="GO:0006820">
    <property type="term" value="P:monoatomic anion transport"/>
    <property type="evidence" value="ECO:0007669"/>
    <property type="project" value="TreeGrafter"/>
</dbReference>
<keyword evidence="5" id="KW-0813">Transport</keyword>
<dbReference type="FunFam" id="1.20.1250.20:FF:000067">
    <property type="entry name" value="sialin isoform X2"/>
    <property type="match status" value="1"/>
</dbReference>
<feature type="domain" description="Major facilitator superfamily (MFS) profile" evidence="27">
    <location>
        <begin position="34"/>
        <end position="464"/>
    </location>
</feature>
<dbReference type="GO" id="GO:0030672">
    <property type="term" value="C:synaptic vesicle membrane"/>
    <property type="evidence" value="ECO:0007669"/>
    <property type="project" value="UniProtKB-SubCell"/>
</dbReference>
<evidence type="ECO:0000256" key="6">
    <source>
        <dbReference type="ARBA" id="ARBA00022475"/>
    </source>
</evidence>
<dbReference type="KEGG" id="apln:108744992"/>
<feature type="transmembrane region" description="Helical" evidence="26">
    <location>
        <begin position="348"/>
        <end position="367"/>
    </location>
</feature>
<evidence type="ECO:0000256" key="10">
    <source>
        <dbReference type="ARBA" id="ARBA00023018"/>
    </source>
</evidence>
<feature type="transmembrane region" description="Helical" evidence="26">
    <location>
        <begin position="406"/>
        <end position="428"/>
    </location>
</feature>
<comment type="catalytic activity">
    <reaction evidence="19">
        <text>L-glutamate(out) = L-glutamate(in)</text>
        <dbReference type="Rhea" id="RHEA:66336"/>
        <dbReference type="ChEBI" id="CHEBI:29985"/>
    </reaction>
    <physiologicalReaction direction="left-to-right" evidence="19">
        <dbReference type="Rhea" id="RHEA:66337"/>
    </physiologicalReaction>
</comment>
<keyword evidence="13" id="KW-0458">Lysosome</keyword>
<dbReference type="PANTHER" id="PTHR11662">
    <property type="entry name" value="SOLUTE CARRIER FAMILY 17"/>
    <property type="match status" value="1"/>
</dbReference>
<name>A0A7F5RAN5_AGRPL</name>
<evidence type="ECO:0000256" key="26">
    <source>
        <dbReference type="SAM" id="Phobius"/>
    </source>
</evidence>
<dbReference type="RefSeq" id="XP_025833022.1">
    <property type="nucleotide sequence ID" value="XM_025977237.1"/>
</dbReference>
<evidence type="ECO:0000256" key="15">
    <source>
        <dbReference type="ARBA" id="ARBA00050101"/>
    </source>
</evidence>
<comment type="catalytic activity">
    <reaction evidence="20">
        <text>D-glucuronate(out) + H(+)(out) = D-glucuronate(in) + H(+)(in)</text>
        <dbReference type="Rhea" id="RHEA:72591"/>
        <dbReference type="ChEBI" id="CHEBI:15378"/>
        <dbReference type="ChEBI" id="CHEBI:58720"/>
    </reaction>
    <physiologicalReaction direction="left-to-right" evidence="20">
        <dbReference type="Rhea" id="RHEA:72592"/>
    </physiologicalReaction>
</comment>
<comment type="catalytic activity">
    <reaction evidence="15">
        <text>2 nitrate(out) + H(+)(out) = 2 nitrate(in) + H(+)(in)</text>
        <dbReference type="Rhea" id="RHEA:71539"/>
        <dbReference type="ChEBI" id="CHEBI:15378"/>
        <dbReference type="ChEBI" id="CHEBI:17632"/>
    </reaction>
    <physiologicalReaction direction="left-to-right" evidence="15">
        <dbReference type="Rhea" id="RHEA:71540"/>
    </physiologicalReaction>
</comment>
<evidence type="ECO:0000256" key="17">
    <source>
        <dbReference type="ARBA" id="ARBA00050625"/>
    </source>
</evidence>
<evidence type="ECO:0000256" key="2">
    <source>
        <dbReference type="ARBA" id="ARBA00004554"/>
    </source>
</evidence>
<feature type="transmembrane region" description="Helical" evidence="26">
    <location>
        <begin position="315"/>
        <end position="336"/>
    </location>
</feature>
<evidence type="ECO:0000256" key="22">
    <source>
        <dbReference type="ARBA" id="ARBA00069713"/>
    </source>
</evidence>
<dbReference type="InterPro" id="IPR036259">
    <property type="entry name" value="MFS_trans_sf"/>
</dbReference>
<feature type="transmembrane region" description="Helical" evidence="26">
    <location>
        <begin position="440"/>
        <end position="459"/>
    </location>
</feature>
<dbReference type="SUPFAM" id="SSF103473">
    <property type="entry name" value="MFS general substrate transporter"/>
    <property type="match status" value="1"/>
</dbReference>
<dbReference type="AlphaFoldDB" id="A0A7F5RAN5"/>
<protein>
    <recommendedName>
        <fullName evidence="22">Sialin</fullName>
    </recommendedName>
    <alternativeName>
        <fullName evidence="25">H(+)/nitrate cotransporter</fullName>
    </alternativeName>
    <alternativeName>
        <fullName evidence="23">H(+)/sialic acid cotransporter</fullName>
    </alternativeName>
    <alternativeName>
        <fullName evidence="24">Vesicular excitatory amino acid transporter</fullName>
    </alternativeName>
</protein>
<keyword evidence="8" id="KW-0769">Symport</keyword>
<dbReference type="GO" id="GO:0005765">
    <property type="term" value="C:lysosomal membrane"/>
    <property type="evidence" value="ECO:0007669"/>
    <property type="project" value="UniProtKB-SubCell"/>
</dbReference>
<comment type="catalytic activity">
    <reaction evidence="16">
        <text>L-aspartate(out) = L-aspartate(in)</text>
        <dbReference type="Rhea" id="RHEA:66332"/>
        <dbReference type="ChEBI" id="CHEBI:29991"/>
    </reaction>
    <physiologicalReaction direction="left-to-right" evidence="16">
        <dbReference type="Rhea" id="RHEA:66333"/>
    </physiologicalReaction>
</comment>
<keyword evidence="6" id="KW-1003">Cell membrane</keyword>
<dbReference type="GO" id="GO:0015293">
    <property type="term" value="F:symporter activity"/>
    <property type="evidence" value="ECO:0007669"/>
    <property type="project" value="UniProtKB-KW"/>
</dbReference>
<dbReference type="CDD" id="cd17318">
    <property type="entry name" value="MFS_SLC17"/>
    <property type="match status" value="1"/>
</dbReference>
<evidence type="ECO:0000256" key="9">
    <source>
        <dbReference type="ARBA" id="ARBA00022989"/>
    </source>
</evidence>
<dbReference type="PROSITE" id="PS50850">
    <property type="entry name" value="MFS"/>
    <property type="match status" value="1"/>
</dbReference>
<dbReference type="InterPro" id="IPR011701">
    <property type="entry name" value="MFS"/>
</dbReference>
<evidence type="ECO:0000256" key="1">
    <source>
        <dbReference type="ARBA" id="ARBA00004432"/>
    </source>
</evidence>
<evidence type="ECO:0000313" key="28">
    <source>
        <dbReference type="Proteomes" id="UP000192223"/>
    </source>
</evidence>
<proteinExistence type="predicted"/>
<dbReference type="InterPro" id="IPR020846">
    <property type="entry name" value="MFS_dom"/>
</dbReference>
<evidence type="ECO:0000256" key="21">
    <source>
        <dbReference type="ARBA" id="ARBA00056891"/>
    </source>
</evidence>
<feature type="transmembrane region" description="Helical" evidence="26">
    <location>
        <begin position="36"/>
        <end position="53"/>
    </location>
</feature>
<evidence type="ECO:0000256" key="20">
    <source>
        <dbReference type="ARBA" id="ARBA00051612"/>
    </source>
</evidence>
<keyword evidence="12" id="KW-0325">Glycoprotein</keyword>
<keyword evidence="7 26" id="KW-0812">Transmembrane</keyword>
<feature type="transmembrane region" description="Helical" evidence="26">
    <location>
        <begin position="119"/>
        <end position="138"/>
    </location>
</feature>
<comment type="function">
    <text evidence="21">Receptor for CM101, a polysaccharide produced by group B Streptococcus with antipathoangiogenic properties.</text>
</comment>
<evidence type="ECO:0000256" key="24">
    <source>
        <dbReference type="ARBA" id="ARBA00081195"/>
    </source>
</evidence>
<dbReference type="Proteomes" id="UP000192223">
    <property type="component" value="Unplaced"/>
</dbReference>
<evidence type="ECO:0000256" key="7">
    <source>
        <dbReference type="ARBA" id="ARBA00022692"/>
    </source>
</evidence>
<dbReference type="GeneID" id="108744992"/>
<comment type="catalytic activity">
    <reaction evidence="17">
        <text>N-acetylneuraminate(in) + H(+)(in) = N-acetylneuraminate(out) + H(+)(out)</text>
        <dbReference type="Rhea" id="RHEA:28987"/>
        <dbReference type="ChEBI" id="CHEBI:15378"/>
        <dbReference type="ChEBI" id="CHEBI:35418"/>
    </reaction>
    <physiologicalReaction direction="right-to-left" evidence="17">
        <dbReference type="Rhea" id="RHEA:28989"/>
    </physiologicalReaction>
</comment>
<evidence type="ECO:0000256" key="13">
    <source>
        <dbReference type="ARBA" id="ARBA00023228"/>
    </source>
</evidence>
<evidence type="ECO:0000256" key="23">
    <source>
        <dbReference type="ARBA" id="ARBA00080244"/>
    </source>
</evidence>
<comment type="subcellular location">
    <subcellularLocation>
        <location evidence="2">Basolateral cell membrane</location>
        <topology evidence="2">Multi-pass membrane protein</topology>
    </subcellularLocation>
    <subcellularLocation>
        <location evidence="3">Cytoplasmic vesicle</location>
        <location evidence="3">Secretory vesicle membrane</location>
        <topology evidence="3">Multi-pass membrane protein</topology>
    </subcellularLocation>
    <subcellularLocation>
        <location evidence="1">Cytoplasmic vesicle</location>
        <location evidence="1">Secretory vesicle</location>
        <location evidence="1">Synaptic vesicle membrane</location>
    </subcellularLocation>
    <subcellularLocation>
        <location evidence="4">Lysosome membrane</location>
    </subcellularLocation>
</comment>
<evidence type="ECO:0000256" key="16">
    <source>
        <dbReference type="ARBA" id="ARBA00050554"/>
    </source>
</evidence>
<evidence type="ECO:0000256" key="5">
    <source>
        <dbReference type="ARBA" id="ARBA00022448"/>
    </source>
</evidence>
<evidence type="ECO:0000256" key="4">
    <source>
        <dbReference type="ARBA" id="ARBA00004656"/>
    </source>
</evidence>
<feature type="transmembrane region" description="Helical" evidence="26">
    <location>
        <begin position="179"/>
        <end position="198"/>
    </location>
</feature>
<evidence type="ECO:0000256" key="18">
    <source>
        <dbReference type="ARBA" id="ARBA00051403"/>
    </source>
</evidence>
<dbReference type="Gene3D" id="1.20.1250.20">
    <property type="entry name" value="MFS general substrate transporter like domains"/>
    <property type="match status" value="2"/>
</dbReference>
<dbReference type="OrthoDB" id="2985014at2759"/>
<keyword evidence="10" id="KW-0770">Synapse</keyword>
<dbReference type="InterPro" id="IPR050382">
    <property type="entry name" value="MFS_Na/Anion_cotransporter"/>
</dbReference>
<evidence type="ECO:0000256" key="19">
    <source>
        <dbReference type="ARBA" id="ARBA00051447"/>
    </source>
</evidence>
<evidence type="ECO:0000256" key="8">
    <source>
        <dbReference type="ARBA" id="ARBA00022847"/>
    </source>
</evidence>
<keyword evidence="9 26" id="KW-1133">Transmembrane helix</keyword>
<dbReference type="PANTHER" id="PTHR11662:SF455">
    <property type="entry name" value="GH23975P"/>
    <property type="match status" value="1"/>
</dbReference>
<evidence type="ECO:0000313" key="29">
    <source>
        <dbReference type="RefSeq" id="XP_025833022.1"/>
    </source>
</evidence>
<organism evidence="28 29">
    <name type="scientific">Agrilus planipennis</name>
    <name type="common">Emerald ash borer</name>
    <name type="synonym">Agrilus marcopoli</name>
    <dbReference type="NCBI Taxonomy" id="224129"/>
    <lineage>
        <taxon>Eukaryota</taxon>
        <taxon>Metazoa</taxon>
        <taxon>Ecdysozoa</taxon>
        <taxon>Arthropoda</taxon>
        <taxon>Hexapoda</taxon>
        <taxon>Insecta</taxon>
        <taxon>Pterygota</taxon>
        <taxon>Neoptera</taxon>
        <taxon>Endopterygota</taxon>
        <taxon>Coleoptera</taxon>
        <taxon>Polyphaga</taxon>
        <taxon>Elateriformia</taxon>
        <taxon>Buprestoidea</taxon>
        <taxon>Buprestidae</taxon>
        <taxon>Agrilinae</taxon>
        <taxon>Agrilus</taxon>
    </lineage>
</organism>
<accession>A0A7F5RAN5</accession>
<evidence type="ECO:0000256" key="3">
    <source>
        <dbReference type="ARBA" id="ARBA00004638"/>
    </source>
</evidence>
<feature type="transmembrane region" description="Helical" evidence="26">
    <location>
        <begin position="373"/>
        <end position="394"/>
    </location>
</feature>
<gene>
    <name evidence="29" type="primary">LOC108744992</name>
</gene>
<dbReference type="GO" id="GO:0046942">
    <property type="term" value="P:carboxylic acid transport"/>
    <property type="evidence" value="ECO:0007669"/>
    <property type="project" value="UniProtKB-ARBA"/>
</dbReference>
<reference evidence="29" key="1">
    <citation type="submission" date="2025-08" db="UniProtKB">
        <authorList>
            <consortium name="RefSeq"/>
        </authorList>
    </citation>
    <scope>IDENTIFICATION</scope>
    <source>
        <tissue evidence="29">Entire body</tissue>
    </source>
</reference>
<dbReference type="GO" id="GO:0016323">
    <property type="term" value="C:basolateral plasma membrane"/>
    <property type="evidence" value="ECO:0007669"/>
    <property type="project" value="UniProtKB-SubCell"/>
</dbReference>
<evidence type="ECO:0000256" key="14">
    <source>
        <dbReference type="ARBA" id="ARBA00023329"/>
    </source>
</evidence>
<comment type="catalytic activity">
    <reaction evidence="18">
        <text>N-acetyl-L-aspartyl-L-glutamate(out) = N-acetyl-L-aspartyl-L-glutamate(in)</text>
        <dbReference type="Rhea" id="RHEA:72599"/>
        <dbReference type="ChEBI" id="CHEBI:76931"/>
    </reaction>
    <physiologicalReaction direction="left-to-right" evidence="18">
        <dbReference type="Rhea" id="RHEA:72600"/>
    </physiologicalReaction>
</comment>
<sequence>MADLEGTPKFSHDKGIIEEKLEKDFPWWKIWKRRRYVVSILAFIGFFNIYSLRSNLSVAIIAMVENRTITLENGTTIYEQEFDWNSSQTGVLLSAFFWGYITTQLIGGILAERYGGKKLFGFGVFTTAVLTLFTPLVAKQSYAGLLALRIIEGIFEGVTYPSIHSVWARWAPPLERSRLATFAFAGSYVGAVVSLTLSGVIGDTLGWESIFYIFGVFATLWFFCWCFLIAESPSEDRFISKEELDYISKSLNKNDEDNRKVKHPWKEILTSMPFWAITCSNFSENWGFNTLLTQLPTFMNDVLNFNLTASGSLSALPYLAMSICTMLSGFLADMCLKRKYLNTTQVRKIFNCGAFISQTVFMLGAAFLMSAVGSTICLTLAVGLGGFALSGYGVNYLDIGPSHASVLMGISNTFATIPGMVSPTITGLIVQNGTADEWRIIFYIAAGIYLIGCIIYGCFASGKLQSWSLEAKLLKKNGGENNQTYVEDNDNVAFSENNEIKKI</sequence>
<dbReference type="FunFam" id="1.20.1250.20:FF:000003">
    <property type="entry name" value="Solute carrier family 17 member 3"/>
    <property type="match status" value="1"/>
</dbReference>
<dbReference type="Pfam" id="PF07690">
    <property type="entry name" value="MFS_1"/>
    <property type="match status" value="1"/>
</dbReference>
<evidence type="ECO:0000259" key="27">
    <source>
        <dbReference type="PROSITE" id="PS50850"/>
    </source>
</evidence>
<evidence type="ECO:0000256" key="12">
    <source>
        <dbReference type="ARBA" id="ARBA00023180"/>
    </source>
</evidence>
<keyword evidence="14" id="KW-0968">Cytoplasmic vesicle</keyword>
<evidence type="ECO:0000256" key="25">
    <source>
        <dbReference type="ARBA" id="ARBA00081925"/>
    </source>
</evidence>
<keyword evidence="11 26" id="KW-0472">Membrane</keyword>
<feature type="transmembrane region" description="Helical" evidence="26">
    <location>
        <begin position="210"/>
        <end position="230"/>
    </location>
</feature>
<evidence type="ECO:0000256" key="11">
    <source>
        <dbReference type="ARBA" id="ARBA00023136"/>
    </source>
</evidence>
<keyword evidence="28" id="KW-1185">Reference proteome</keyword>